<organism evidence="1">
    <name type="scientific">viral metagenome</name>
    <dbReference type="NCBI Taxonomy" id="1070528"/>
    <lineage>
        <taxon>unclassified sequences</taxon>
        <taxon>metagenomes</taxon>
        <taxon>organismal metagenomes</taxon>
    </lineage>
</organism>
<name>A0A6C0JX25_9ZZZZ</name>
<proteinExistence type="predicted"/>
<dbReference type="AlphaFoldDB" id="A0A6C0JX25"/>
<evidence type="ECO:0000313" key="1">
    <source>
        <dbReference type="EMBL" id="QHU10059.1"/>
    </source>
</evidence>
<sequence>MSTPYNEDKNIIMSEDGTQTYEAAIMLSVKRQMEMMPITMQTPEYFDILKRVTKYLHKNCKHNIITDLIDIDPDRSKVISYCTICGNTL</sequence>
<protein>
    <submittedName>
        <fullName evidence="1">Uncharacterized protein</fullName>
    </submittedName>
</protein>
<accession>A0A6C0JX25</accession>
<reference evidence="1" key="1">
    <citation type="journal article" date="2020" name="Nature">
        <title>Giant virus diversity and host interactions through global metagenomics.</title>
        <authorList>
            <person name="Schulz F."/>
            <person name="Roux S."/>
            <person name="Paez-Espino D."/>
            <person name="Jungbluth S."/>
            <person name="Walsh D.A."/>
            <person name="Denef V.J."/>
            <person name="McMahon K.D."/>
            <person name="Konstantinidis K.T."/>
            <person name="Eloe-Fadrosh E.A."/>
            <person name="Kyrpides N.C."/>
            <person name="Woyke T."/>
        </authorList>
    </citation>
    <scope>NUCLEOTIDE SEQUENCE</scope>
    <source>
        <strain evidence="1">GVMAG-S-1101164-67</strain>
    </source>
</reference>
<dbReference type="EMBL" id="MN740749">
    <property type="protein sequence ID" value="QHU10059.1"/>
    <property type="molecule type" value="Genomic_DNA"/>
</dbReference>